<evidence type="ECO:0000313" key="6">
    <source>
        <dbReference type="Proteomes" id="UP001162156"/>
    </source>
</evidence>
<evidence type="ECO:0000313" key="5">
    <source>
        <dbReference type="EMBL" id="KAJ8933569.1"/>
    </source>
</evidence>
<proteinExistence type="inferred from homology"/>
<dbReference type="Pfam" id="PF00232">
    <property type="entry name" value="Glyco_hydro_1"/>
    <property type="match status" value="1"/>
</dbReference>
<dbReference type="GO" id="GO:0005975">
    <property type="term" value="P:carbohydrate metabolic process"/>
    <property type="evidence" value="ECO:0007669"/>
    <property type="project" value="InterPro"/>
</dbReference>
<dbReference type="Gene3D" id="3.20.20.80">
    <property type="entry name" value="Glycosidases"/>
    <property type="match status" value="1"/>
</dbReference>
<dbReference type="Proteomes" id="UP001162156">
    <property type="component" value="Unassembled WGS sequence"/>
</dbReference>
<dbReference type="InterPro" id="IPR017853">
    <property type="entry name" value="GH"/>
</dbReference>
<comment type="similarity">
    <text evidence="1 4">Belongs to the glycosyl hydrolase 1 family.</text>
</comment>
<sequence>MRSFYEVSSNILYNYIHSICNFLSVAQKINTRHFPTNFKFGVANAATQIEGGWDEDGKGETIWDHFAHYHPEKISDGSSPDVACDSYHKYKEDVALVKAMGLDYYRLSIAWSRILPTGYTNQVNQAGVDYYNKVFAELKANGIEPMVTLFHWDLPQPLEDELGGWLNIETANLFAEYAKLYYELFGDVVKIWLTINEPKQVCQLGYGTGGFAPGVVSNGVGEYVCAYNVILAHAKAYHIYDDDFRATQGGRVSMVIDTTWYEPGSESEEDKEASERILQFSVSYIHVDLKFVLSIRVIG</sequence>
<accession>A0AAV8X4I2</accession>
<reference evidence="5" key="1">
    <citation type="journal article" date="2023" name="Insect Mol. Biol.">
        <title>Genome sequencing provides insights into the evolution of gene families encoding plant cell wall-degrading enzymes in longhorned beetles.</title>
        <authorList>
            <person name="Shin N.R."/>
            <person name="Okamura Y."/>
            <person name="Kirsch R."/>
            <person name="Pauchet Y."/>
        </authorList>
    </citation>
    <scope>NUCLEOTIDE SEQUENCE</scope>
    <source>
        <strain evidence="5">RBIC_L_NR</strain>
    </source>
</reference>
<dbReference type="PANTHER" id="PTHR10353:SF36">
    <property type="entry name" value="LP05116P"/>
    <property type="match status" value="1"/>
</dbReference>
<organism evidence="5 6">
    <name type="scientific">Rhamnusium bicolor</name>
    <dbReference type="NCBI Taxonomy" id="1586634"/>
    <lineage>
        <taxon>Eukaryota</taxon>
        <taxon>Metazoa</taxon>
        <taxon>Ecdysozoa</taxon>
        <taxon>Arthropoda</taxon>
        <taxon>Hexapoda</taxon>
        <taxon>Insecta</taxon>
        <taxon>Pterygota</taxon>
        <taxon>Neoptera</taxon>
        <taxon>Endopterygota</taxon>
        <taxon>Coleoptera</taxon>
        <taxon>Polyphaga</taxon>
        <taxon>Cucujiformia</taxon>
        <taxon>Chrysomeloidea</taxon>
        <taxon>Cerambycidae</taxon>
        <taxon>Lepturinae</taxon>
        <taxon>Rhagiini</taxon>
        <taxon>Rhamnusium</taxon>
    </lineage>
</organism>
<name>A0AAV8X4I2_9CUCU</name>
<dbReference type="EMBL" id="JANEYF010003844">
    <property type="protein sequence ID" value="KAJ8933569.1"/>
    <property type="molecule type" value="Genomic_DNA"/>
</dbReference>
<dbReference type="SUPFAM" id="SSF51445">
    <property type="entry name" value="(Trans)glycosidases"/>
    <property type="match status" value="1"/>
</dbReference>
<keyword evidence="3" id="KW-0326">Glycosidase</keyword>
<keyword evidence="6" id="KW-1185">Reference proteome</keyword>
<protein>
    <recommendedName>
        <fullName evidence="7">Myrosinase 1</fullName>
    </recommendedName>
</protein>
<gene>
    <name evidence="5" type="ORF">NQ314_013924</name>
</gene>
<evidence type="ECO:0000256" key="3">
    <source>
        <dbReference type="ARBA" id="ARBA00023295"/>
    </source>
</evidence>
<keyword evidence="2" id="KW-0378">Hydrolase</keyword>
<evidence type="ECO:0000256" key="1">
    <source>
        <dbReference type="ARBA" id="ARBA00010838"/>
    </source>
</evidence>
<evidence type="ECO:0000256" key="2">
    <source>
        <dbReference type="ARBA" id="ARBA00022801"/>
    </source>
</evidence>
<comment type="caution">
    <text evidence="5">The sequence shown here is derived from an EMBL/GenBank/DDBJ whole genome shotgun (WGS) entry which is preliminary data.</text>
</comment>
<evidence type="ECO:0000256" key="4">
    <source>
        <dbReference type="RuleBase" id="RU003690"/>
    </source>
</evidence>
<dbReference type="GO" id="GO:0008422">
    <property type="term" value="F:beta-glucosidase activity"/>
    <property type="evidence" value="ECO:0007669"/>
    <property type="project" value="TreeGrafter"/>
</dbReference>
<evidence type="ECO:0008006" key="7">
    <source>
        <dbReference type="Google" id="ProtNLM"/>
    </source>
</evidence>
<dbReference type="AlphaFoldDB" id="A0AAV8X4I2"/>
<dbReference type="InterPro" id="IPR001360">
    <property type="entry name" value="Glyco_hydro_1"/>
</dbReference>
<dbReference type="PANTHER" id="PTHR10353">
    <property type="entry name" value="GLYCOSYL HYDROLASE"/>
    <property type="match status" value="1"/>
</dbReference>